<organism evidence="5 6">
    <name type="scientific">Phaseolus vulgaris</name>
    <name type="common">Kidney bean</name>
    <name type="synonym">French bean</name>
    <dbReference type="NCBI Taxonomy" id="3885"/>
    <lineage>
        <taxon>Eukaryota</taxon>
        <taxon>Viridiplantae</taxon>
        <taxon>Streptophyta</taxon>
        <taxon>Embryophyta</taxon>
        <taxon>Tracheophyta</taxon>
        <taxon>Spermatophyta</taxon>
        <taxon>Magnoliopsida</taxon>
        <taxon>eudicotyledons</taxon>
        <taxon>Gunneridae</taxon>
        <taxon>Pentapetalae</taxon>
        <taxon>rosids</taxon>
        <taxon>fabids</taxon>
        <taxon>Fabales</taxon>
        <taxon>Fabaceae</taxon>
        <taxon>Papilionoideae</taxon>
        <taxon>50 kb inversion clade</taxon>
        <taxon>NPAAA clade</taxon>
        <taxon>indigoferoid/millettioid clade</taxon>
        <taxon>Phaseoleae</taxon>
        <taxon>Phaseolus</taxon>
    </lineage>
</organism>
<dbReference type="Gene3D" id="3.40.50.300">
    <property type="entry name" value="P-loop containing nucleotide triphosphate hydrolases"/>
    <property type="match status" value="1"/>
</dbReference>
<dbReference type="SUPFAM" id="SSF52540">
    <property type="entry name" value="P-loop containing nucleoside triphosphate hydrolases"/>
    <property type="match status" value="1"/>
</dbReference>
<keyword evidence="6" id="KW-1185">Reference proteome</keyword>
<evidence type="ECO:0000313" key="6">
    <source>
        <dbReference type="Proteomes" id="UP000000226"/>
    </source>
</evidence>
<evidence type="ECO:0000256" key="3">
    <source>
        <dbReference type="ARBA" id="ARBA00023134"/>
    </source>
</evidence>
<dbReference type="CDD" id="cd01852">
    <property type="entry name" value="AIG1"/>
    <property type="match status" value="1"/>
</dbReference>
<keyword evidence="3" id="KW-0342">GTP-binding</keyword>
<dbReference type="GO" id="GO:0005525">
    <property type="term" value="F:GTP binding"/>
    <property type="evidence" value="ECO:0007669"/>
    <property type="project" value="UniProtKB-KW"/>
</dbReference>
<dbReference type="Pfam" id="PF04548">
    <property type="entry name" value="AIG1"/>
    <property type="match status" value="1"/>
</dbReference>
<dbReference type="OrthoDB" id="8954335at2759"/>
<dbReference type="InterPro" id="IPR045058">
    <property type="entry name" value="GIMA/IAN/Toc"/>
</dbReference>
<evidence type="ECO:0000256" key="1">
    <source>
        <dbReference type="ARBA" id="ARBA00008535"/>
    </source>
</evidence>
<keyword evidence="2" id="KW-0547">Nucleotide-binding</keyword>
<dbReference type="PANTHER" id="PTHR10903:SF187">
    <property type="entry name" value="P-LOOP NUCLEOSIDE TRIPHOSPHATE HYDROLASE SUPERFAMILY PROTEIN"/>
    <property type="match status" value="1"/>
</dbReference>
<sequence>MRRSVLSNMQQKTIALVGRTGNGKSATGNTIIGERVFKSSAGASGVTQVSCMRTTTISGQVINVIDTPGLFDGTNDVGKEIVKCIDMAKDGIHAIILVFTTRSRFSEEEQATFLTLQALFGPKIVEYMLVIFTGGDDLEADGKTLDDYLSLDCPQALQVILSLCGNRKLLFNNRITEENKRLEQNQQLLNLVDSTIEQNGGQPFTNELFKRLKERATATEKAETLRIKRRLQRRYENELKRMTAMIQSKLEEELGKLKIMFEEERAARVNAEKKYESFQNSSKQEIQRLKMDLQKANSSSCAIL</sequence>
<dbReference type="PROSITE" id="PS51720">
    <property type="entry name" value="G_AIG1"/>
    <property type="match status" value="1"/>
</dbReference>
<dbReference type="Proteomes" id="UP000000226">
    <property type="component" value="Chromosome 5"/>
</dbReference>
<dbReference type="SMR" id="V7BUG0"/>
<gene>
    <name evidence="5" type="ORF">PHAVU_005G006000g</name>
</gene>
<name>V7BUG0_PHAVU</name>
<evidence type="ECO:0000259" key="4">
    <source>
        <dbReference type="PROSITE" id="PS51720"/>
    </source>
</evidence>
<evidence type="ECO:0000256" key="2">
    <source>
        <dbReference type="ARBA" id="ARBA00022741"/>
    </source>
</evidence>
<dbReference type="InterPro" id="IPR006703">
    <property type="entry name" value="G_AIG1"/>
</dbReference>
<dbReference type="OMA" id="CGGQVCA"/>
<feature type="domain" description="AIG1-type G" evidence="4">
    <location>
        <begin position="9"/>
        <end position="213"/>
    </location>
</feature>
<dbReference type="EMBL" id="CM002292">
    <property type="protein sequence ID" value="ESW20680.1"/>
    <property type="molecule type" value="Genomic_DNA"/>
</dbReference>
<accession>V7BUG0</accession>
<protein>
    <recommendedName>
        <fullName evidence="4">AIG1-type G domain-containing protein</fullName>
    </recommendedName>
</protein>
<dbReference type="STRING" id="3885.V7BUG0"/>
<dbReference type="eggNOG" id="ENOG502R7PE">
    <property type="taxonomic scope" value="Eukaryota"/>
</dbReference>
<evidence type="ECO:0000313" key="5">
    <source>
        <dbReference type="EMBL" id="ESW20680.1"/>
    </source>
</evidence>
<dbReference type="AlphaFoldDB" id="V7BUG0"/>
<dbReference type="PANTHER" id="PTHR10903">
    <property type="entry name" value="GTPASE, IMAP FAMILY MEMBER-RELATED"/>
    <property type="match status" value="1"/>
</dbReference>
<dbReference type="Gramene" id="ESW20680">
    <property type="protein sequence ID" value="ESW20680"/>
    <property type="gene ID" value="PHAVU_005G006000g"/>
</dbReference>
<comment type="similarity">
    <text evidence="1">Belongs to the TRAFAC class TrmE-Era-EngA-EngB-Septin-like GTPase superfamily. AIG1/Toc34/Toc159-like paraseptin GTPase family. IAN subfamily.</text>
</comment>
<dbReference type="InterPro" id="IPR027417">
    <property type="entry name" value="P-loop_NTPase"/>
</dbReference>
<reference evidence="6" key="1">
    <citation type="journal article" date="2014" name="Nat. Genet.">
        <title>A reference genome for common bean and genome-wide analysis of dual domestications.</title>
        <authorList>
            <person name="Schmutz J."/>
            <person name="McClean P.E."/>
            <person name="Mamidi S."/>
            <person name="Wu G.A."/>
            <person name="Cannon S.B."/>
            <person name="Grimwood J."/>
            <person name="Jenkins J."/>
            <person name="Shu S."/>
            <person name="Song Q."/>
            <person name="Chavarro C."/>
            <person name="Torres-Torres M."/>
            <person name="Geffroy V."/>
            <person name="Moghaddam S.M."/>
            <person name="Gao D."/>
            <person name="Abernathy B."/>
            <person name="Barry K."/>
            <person name="Blair M."/>
            <person name="Brick M.A."/>
            <person name="Chovatia M."/>
            <person name="Gepts P."/>
            <person name="Goodstein D.M."/>
            <person name="Gonzales M."/>
            <person name="Hellsten U."/>
            <person name="Hyten D.L."/>
            <person name="Jia G."/>
            <person name="Kelly J.D."/>
            <person name="Kudrna D."/>
            <person name="Lee R."/>
            <person name="Richard M.M."/>
            <person name="Miklas P.N."/>
            <person name="Osorno J.M."/>
            <person name="Rodrigues J."/>
            <person name="Thareau V."/>
            <person name="Urrea C.A."/>
            <person name="Wang M."/>
            <person name="Yu Y."/>
            <person name="Zhang M."/>
            <person name="Wing R.A."/>
            <person name="Cregan P.B."/>
            <person name="Rokhsar D.S."/>
            <person name="Jackson S.A."/>
        </authorList>
    </citation>
    <scope>NUCLEOTIDE SEQUENCE [LARGE SCALE GENOMIC DNA]</scope>
    <source>
        <strain evidence="6">cv. G19833</strain>
    </source>
</reference>
<dbReference type="FunFam" id="3.40.50.300:FF:000840">
    <property type="entry name" value="Immune-associated nucleotide-binding protein 9"/>
    <property type="match status" value="1"/>
</dbReference>
<proteinExistence type="inferred from homology"/>